<organism evidence="6 7">
    <name type="scientific">Beutenbergia cavernae (strain ATCC BAA-8 / DSM 12333 / CCUG 43141 / JCM 11478 / NBRC 16432 / NCIMB 13614 / HKI 0122)</name>
    <dbReference type="NCBI Taxonomy" id="471853"/>
    <lineage>
        <taxon>Bacteria</taxon>
        <taxon>Bacillati</taxon>
        <taxon>Actinomycetota</taxon>
        <taxon>Actinomycetes</taxon>
        <taxon>Micrococcales</taxon>
        <taxon>Beutenbergiaceae</taxon>
        <taxon>Beutenbergia</taxon>
    </lineage>
</organism>
<dbReference type="GO" id="GO:0004357">
    <property type="term" value="F:glutamate-cysteine ligase activity"/>
    <property type="evidence" value="ECO:0007669"/>
    <property type="project" value="UniProtKB-EC"/>
</dbReference>
<dbReference type="STRING" id="471853.Bcav_3061"/>
<dbReference type="RefSeq" id="WP_015883545.1">
    <property type="nucleotide sequence ID" value="NC_012669.1"/>
</dbReference>
<dbReference type="SUPFAM" id="SSF55931">
    <property type="entry name" value="Glutamine synthetase/guanido kinase"/>
    <property type="match status" value="1"/>
</dbReference>
<name>C5BZX5_BEUC1</name>
<protein>
    <recommendedName>
        <fullName evidence="5">Putative glutamate--cysteine ligase 2</fullName>
        <ecNumber evidence="5">6.3.2.2</ecNumber>
    </recommendedName>
    <alternativeName>
        <fullName evidence="5">Gamma-glutamylcysteine synthetase 2</fullName>
        <shortName evidence="5">GCS 2</shortName>
        <shortName evidence="5">Gamma-GCS 2</shortName>
    </alternativeName>
</protein>
<reference evidence="6 7" key="1">
    <citation type="journal article" date="2009" name="Stand. Genomic Sci.">
        <title>Complete genome sequence of Beutenbergia cavernae type strain (HKI 0122).</title>
        <authorList>
            <person name="Land M."/>
            <person name="Pukall R."/>
            <person name="Abt B."/>
            <person name="Goker M."/>
            <person name="Rohde M."/>
            <person name="Glavina Del Rio T."/>
            <person name="Tice H."/>
            <person name="Copeland A."/>
            <person name="Cheng J.F."/>
            <person name="Lucas S."/>
            <person name="Chen F."/>
            <person name="Nolan M."/>
            <person name="Bruce D."/>
            <person name="Goodwin L."/>
            <person name="Pitluck S."/>
            <person name="Ivanova N."/>
            <person name="Mavromatis K."/>
            <person name="Ovchinnikova G."/>
            <person name="Pati A."/>
            <person name="Chen A."/>
            <person name="Palaniappan K."/>
            <person name="Hauser L."/>
            <person name="Chang Y.J."/>
            <person name="Jefferies C.C."/>
            <person name="Saunders E."/>
            <person name="Brettin T."/>
            <person name="Detter J.C."/>
            <person name="Han C."/>
            <person name="Chain P."/>
            <person name="Bristow J."/>
            <person name="Eisen J.A."/>
            <person name="Markowitz V."/>
            <person name="Hugenholtz P."/>
            <person name="Kyrpides N.C."/>
            <person name="Klenk H.P."/>
            <person name="Lapidus A."/>
        </authorList>
    </citation>
    <scope>NUCLEOTIDE SEQUENCE [LARGE SCALE GENOMIC DNA]</scope>
    <source>
        <strain evidence="7">ATCC BAA-8 / DSM 12333 / NBRC 16432</strain>
    </source>
</reference>
<evidence type="ECO:0000256" key="4">
    <source>
        <dbReference type="ARBA" id="ARBA00048819"/>
    </source>
</evidence>
<accession>C5BZX5</accession>
<dbReference type="NCBIfam" id="NF010044">
    <property type="entry name" value="PRK13517.1-4"/>
    <property type="match status" value="1"/>
</dbReference>
<dbReference type="GO" id="GO:0005524">
    <property type="term" value="F:ATP binding"/>
    <property type="evidence" value="ECO:0007669"/>
    <property type="project" value="UniProtKB-KW"/>
</dbReference>
<dbReference type="EMBL" id="CP001618">
    <property type="protein sequence ID" value="ACQ81305.1"/>
    <property type="molecule type" value="Genomic_DNA"/>
</dbReference>
<evidence type="ECO:0000256" key="2">
    <source>
        <dbReference type="ARBA" id="ARBA00022741"/>
    </source>
</evidence>
<dbReference type="NCBIfam" id="NF010043">
    <property type="entry name" value="PRK13517.1-3"/>
    <property type="match status" value="1"/>
</dbReference>
<evidence type="ECO:0000256" key="3">
    <source>
        <dbReference type="ARBA" id="ARBA00022840"/>
    </source>
</evidence>
<sequence>MAARRELEFAHSERSSVGIEWELALVDADSGDLRQVAQTVLDAVRPDGAEEHPLIKQELLLNTVEVVSGVQRTVADAGRDLERAIDAIREVTDPLRVELMCAGSHPFARWTQQKVTNKERYATLIDRTQWWGRQMLIYGVHTHVGIEDRSKVLPIARAMLTVAPHLQSLSASSPFWGGKDTGYASNRALMFQQLPTAGLPFAFTEWAELEQYVGDMLHTGVIDDVTEIRWDIRPSPRLGTLEVRVCDGTPTLGELLALSAFTHCLVEHFSSMLDAGEQLPAMPPWFVQENKWRSARYGMDAILILDADGDERLVTDSVHDWLQVLEPVAERLGCSAELDDVRAILRDGASYQRQRAAAERAGGELDAVVDLLVREMRAGRPAPGTRTS</sequence>
<dbReference type="AlphaFoldDB" id="C5BZX5"/>
<keyword evidence="2 5" id="KW-0547">Nucleotide-binding</keyword>
<dbReference type="InterPro" id="IPR006336">
    <property type="entry name" value="GCS2"/>
</dbReference>
<dbReference type="InterPro" id="IPR011793">
    <property type="entry name" value="YbdK"/>
</dbReference>
<keyword evidence="7" id="KW-1185">Reference proteome</keyword>
<evidence type="ECO:0000256" key="1">
    <source>
        <dbReference type="ARBA" id="ARBA00022598"/>
    </source>
</evidence>
<gene>
    <name evidence="6" type="ordered locus">Bcav_3061</name>
</gene>
<dbReference type="NCBIfam" id="NF010042">
    <property type="entry name" value="PRK13517.1-2"/>
    <property type="match status" value="1"/>
</dbReference>
<dbReference type="HAMAP" id="MF_01609">
    <property type="entry name" value="Glu_cys_ligase_2"/>
    <property type="match status" value="1"/>
</dbReference>
<dbReference type="InterPro" id="IPR014746">
    <property type="entry name" value="Gln_synth/guanido_kin_cat_dom"/>
</dbReference>
<comment type="function">
    <text evidence="5">ATP-dependent carboxylate-amine ligase which exhibits weak glutamate--cysteine ligase activity.</text>
</comment>
<evidence type="ECO:0000313" key="7">
    <source>
        <dbReference type="Proteomes" id="UP000007962"/>
    </source>
</evidence>
<dbReference type="GO" id="GO:0042398">
    <property type="term" value="P:modified amino acid biosynthetic process"/>
    <property type="evidence" value="ECO:0007669"/>
    <property type="project" value="InterPro"/>
</dbReference>
<dbReference type="PANTHER" id="PTHR36510">
    <property type="entry name" value="GLUTAMATE--CYSTEINE LIGASE 2-RELATED"/>
    <property type="match status" value="1"/>
</dbReference>
<comment type="catalytic activity">
    <reaction evidence="4 5">
        <text>L-cysteine + L-glutamate + ATP = gamma-L-glutamyl-L-cysteine + ADP + phosphate + H(+)</text>
        <dbReference type="Rhea" id="RHEA:13285"/>
        <dbReference type="ChEBI" id="CHEBI:15378"/>
        <dbReference type="ChEBI" id="CHEBI:29985"/>
        <dbReference type="ChEBI" id="CHEBI:30616"/>
        <dbReference type="ChEBI" id="CHEBI:35235"/>
        <dbReference type="ChEBI" id="CHEBI:43474"/>
        <dbReference type="ChEBI" id="CHEBI:58173"/>
        <dbReference type="ChEBI" id="CHEBI:456216"/>
        <dbReference type="EC" id="6.3.2.2"/>
    </reaction>
</comment>
<keyword evidence="3 5" id="KW-0067">ATP-binding</keyword>
<evidence type="ECO:0000313" key="6">
    <source>
        <dbReference type="EMBL" id="ACQ81305.1"/>
    </source>
</evidence>
<comment type="similarity">
    <text evidence="5">Belongs to the glutamate--cysteine ligase type 2 family. YbdK subfamily.</text>
</comment>
<dbReference type="KEGG" id="bcv:Bcav_3061"/>
<dbReference type="eggNOG" id="COG2170">
    <property type="taxonomic scope" value="Bacteria"/>
</dbReference>
<dbReference type="Gene3D" id="3.30.590.20">
    <property type="match status" value="1"/>
</dbReference>
<dbReference type="Proteomes" id="UP000007962">
    <property type="component" value="Chromosome"/>
</dbReference>
<dbReference type="EC" id="6.3.2.2" evidence="5"/>
<keyword evidence="1 5" id="KW-0436">Ligase</keyword>
<proteinExistence type="inferred from homology"/>
<dbReference type="InterPro" id="IPR050141">
    <property type="entry name" value="GCL_type2/YbdK_subfam"/>
</dbReference>
<dbReference type="NCBIfam" id="TIGR02050">
    <property type="entry name" value="gshA_cyan_rel"/>
    <property type="match status" value="1"/>
</dbReference>
<dbReference type="OrthoDB" id="9769628at2"/>
<dbReference type="HOGENOM" id="CLU_044848_1_0_11"/>
<dbReference type="PANTHER" id="PTHR36510:SF1">
    <property type="entry name" value="GLUTAMATE--CYSTEINE LIGASE 2-RELATED"/>
    <property type="match status" value="1"/>
</dbReference>
<dbReference type="Pfam" id="PF04107">
    <property type="entry name" value="GCS2"/>
    <property type="match status" value="1"/>
</dbReference>
<evidence type="ECO:0000256" key="5">
    <source>
        <dbReference type="HAMAP-Rule" id="MF_01609"/>
    </source>
</evidence>